<dbReference type="InterPro" id="IPR039682">
    <property type="entry name" value="Sec8/EXOC4"/>
</dbReference>
<dbReference type="GO" id="GO:0090522">
    <property type="term" value="P:vesicle tethering involved in exocytosis"/>
    <property type="evidence" value="ECO:0007669"/>
    <property type="project" value="UniProtKB-UniRule"/>
</dbReference>
<reference evidence="2" key="1">
    <citation type="submission" date="2015-06" db="UniProtKB">
        <authorList>
            <consortium name="EnsemblPlants"/>
        </authorList>
    </citation>
    <scope>IDENTIFICATION</scope>
</reference>
<sequence>MQAVLEKQSYILLSRSDVESLMCLDPANASLQNSFGQLDNDIPDAGIEVEIELSDLLLDMCPIKQENLIHDDQKLILLASLSDSLEYLADSVERLGESFISPSTISENKSDIHQSHHTRTTSAIPKSLASLANEYRRLATDCVRVLRLEMQLETIYHMQEMTKREYVEDQDAEDPDDFIISLTTQRLTRAISAYPRLYGNMQCTKVPFVWAADSLESPGSIFLRISCGSGFLRIRIWLFVYPVIGQM</sequence>
<dbReference type="PANTHER" id="PTHR14146:SF0">
    <property type="entry name" value="EXOCYST COMPLEX COMPONENT 4"/>
    <property type="match status" value="1"/>
</dbReference>
<comment type="function">
    <text evidence="1">Component of the exocyst complex involved in the docking of exocytic vesicles with fusion sites on the plasma membrane.</text>
</comment>
<dbReference type="EnsemblPlants" id="EMT20415">
    <property type="protein sequence ID" value="EMT20415"/>
    <property type="gene ID" value="F775_07839"/>
</dbReference>
<keyword evidence="1" id="KW-0813">Transport</keyword>
<evidence type="ECO:0000256" key="1">
    <source>
        <dbReference type="RuleBase" id="RU367079"/>
    </source>
</evidence>
<dbReference type="GO" id="GO:0006893">
    <property type="term" value="P:Golgi to plasma membrane transport"/>
    <property type="evidence" value="ECO:0007669"/>
    <property type="project" value="TreeGrafter"/>
</dbReference>
<dbReference type="GO" id="GO:0006612">
    <property type="term" value="P:protein targeting to membrane"/>
    <property type="evidence" value="ECO:0007669"/>
    <property type="project" value="UniProtKB-UniRule"/>
</dbReference>
<keyword evidence="1" id="KW-0268">Exocytosis</keyword>
<evidence type="ECO:0000313" key="2">
    <source>
        <dbReference type="EnsemblPlants" id="EMT20415"/>
    </source>
</evidence>
<comment type="similarity">
    <text evidence="1">Belongs to the SEC8 family.</text>
</comment>
<organism evidence="2">
    <name type="scientific">Aegilops tauschii</name>
    <name type="common">Tausch's goatgrass</name>
    <name type="synonym">Aegilops squarrosa</name>
    <dbReference type="NCBI Taxonomy" id="37682"/>
    <lineage>
        <taxon>Eukaryota</taxon>
        <taxon>Viridiplantae</taxon>
        <taxon>Streptophyta</taxon>
        <taxon>Embryophyta</taxon>
        <taxon>Tracheophyta</taxon>
        <taxon>Spermatophyta</taxon>
        <taxon>Magnoliopsida</taxon>
        <taxon>Liliopsida</taxon>
        <taxon>Poales</taxon>
        <taxon>Poaceae</taxon>
        <taxon>BOP clade</taxon>
        <taxon>Pooideae</taxon>
        <taxon>Triticodae</taxon>
        <taxon>Triticeae</taxon>
        <taxon>Triticinae</taxon>
        <taxon>Aegilops</taxon>
    </lineage>
</organism>
<dbReference type="GO" id="GO:0015031">
    <property type="term" value="P:protein transport"/>
    <property type="evidence" value="ECO:0007669"/>
    <property type="project" value="UniProtKB-KW"/>
</dbReference>
<protein>
    <recommendedName>
        <fullName evidence="1">Exocyst complex component Sec8</fullName>
    </recommendedName>
</protein>
<proteinExistence type="inferred from homology"/>
<accession>N1R2N2</accession>
<name>N1R2N2_AEGTA</name>
<keyword evidence="1" id="KW-0653">Protein transport</keyword>
<dbReference type="AlphaFoldDB" id="N1R2N2"/>
<dbReference type="PANTHER" id="PTHR14146">
    <property type="entry name" value="EXOCYST COMPLEX COMPONENT 4"/>
    <property type="match status" value="1"/>
</dbReference>
<dbReference type="ExpressionAtlas" id="N1R2N2">
    <property type="expression patterns" value="baseline"/>
</dbReference>
<dbReference type="GO" id="GO:0000145">
    <property type="term" value="C:exocyst"/>
    <property type="evidence" value="ECO:0007669"/>
    <property type="project" value="UniProtKB-UniRule"/>
</dbReference>